<accession>A0AAD7KNK7</accession>
<organism evidence="3 4">
    <name type="scientific">Quillaja saponaria</name>
    <name type="common">Soap bark tree</name>
    <dbReference type="NCBI Taxonomy" id="32244"/>
    <lineage>
        <taxon>Eukaryota</taxon>
        <taxon>Viridiplantae</taxon>
        <taxon>Streptophyta</taxon>
        <taxon>Embryophyta</taxon>
        <taxon>Tracheophyta</taxon>
        <taxon>Spermatophyta</taxon>
        <taxon>Magnoliopsida</taxon>
        <taxon>eudicotyledons</taxon>
        <taxon>Gunneridae</taxon>
        <taxon>Pentapetalae</taxon>
        <taxon>rosids</taxon>
        <taxon>fabids</taxon>
        <taxon>Fabales</taxon>
        <taxon>Quillajaceae</taxon>
        <taxon>Quillaja</taxon>
    </lineage>
</organism>
<keyword evidence="4" id="KW-1185">Reference proteome</keyword>
<evidence type="ECO:0000259" key="2">
    <source>
        <dbReference type="PROSITE" id="PS50102"/>
    </source>
</evidence>
<dbReference type="InterPro" id="IPR000504">
    <property type="entry name" value="RRM_dom"/>
</dbReference>
<dbReference type="Gene3D" id="3.30.70.330">
    <property type="match status" value="1"/>
</dbReference>
<keyword evidence="3" id="KW-0067">ATP-binding</keyword>
<evidence type="ECO:0000313" key="3">
    <source>
        <dbReference type="EMBL" id="KAJ7942756.1"/>
    </source>
</evidence>
<dbReference type="InterPro" id="IPR012677">
    <property type="entry name" value="Nucleotide-bd_a/b_plait_sf"/>
</dbReference>
<keyword evidence="3" id="KW-0547">Nucleotide-binding</keyword>
<protein>
    <submittedName>
        <fullName evidence="3">ATP-dependent DNA helicase</fullName>
    </submittedName>
</protein>
<dbReference type="EMBL" id="JARAOO010000014">
    <property type="protein sequence ID" value="KAJ7942756.1"/>
    <property type="molecule type" value="Genomic_DNA"/>
</dbReference>
<dbReference type="SUPFAM" id="SSF54928">
    <property type="entry name" value="RNA-binding domain, RBD"/>
    <property type="match status" value="1"/>
</dbReference>
<evidence type="ECO:0000256" key="1">
    <source>
        <dbReference type="PROSITE-ProRule" id="PRU00176"/>
    </source>
</evidence>
<sequence length="172" mass="19646">MWCRYIDAMALVQRFGKPDLFLTMTCNPSWVEIKEELRSGEEAQNRPDLISHISISKLESFKTDILRKHVLGHVAAYVYVRVLKKRPSTPPIVPQQLALPPQLLVSEYTERKIYVSNVRADLDTQKLLTFFSSYGEIGEGSLGFGKATCRQKGFYLFVYRAANCARKALEEP</sequence>
<dbReference type="GO" id="GO:0004386">
    <property type="term" value="F:helicase activity"/>
    <property type="evidence" value="ECO:0007669"/>
    <property type="project" value="UniProtKB-KW"/>
</dbReference>
<gene>
    <name evidence="3" type="ORF">O6P43_032384</name>
</gene>
<dbReference type="AlphaFoldDB" id="A0AAD7KNK7"/>
<evidence type="ECO:0000313" key="4">
    <source>
        <dbReference type="Proteomes" id="UP001163823"/>
    </source>
</evidence>
<dbReference type="KEGG" id="qsa:O6P43_032384"/>
<reference evidence="3" key="1">
    <citation type="journal article" date="2023" name="Science">
        <title>Elucidation of the pathway for biosynthesis of saponin adjuvants from the soapbark tree.</title>
        <authorList>
            <person name="Reed J."/>
            <person name="Orme A."/>
            <person name="El-Demerdash A."/>
            <person name="Owen C."/>
            <person name="Martin L.B.B."/>
            <person name="Misra R.C."/>
            <person name="Kikuchi S."/>
            <person name="Rejzek M."/>
            <person name="Martin A.C."/>
            <person name="Harkess A."/>
            <person name="Leebens-Mack J."/>
            <person name="Louveau T."/>
            <person name="Stephenson M.J."/>
            <person name="Osbourn A."/>
        </authorList>
    </citation>
    <scope>NUCLEOTIDE SEQUENCE</scope>
    <source>
        <strain evidence="3">S10</strain>
    </source>
</reference>
<keyword evidence="3" id="KW-0347">Helicase</keyword>
<feature type="domain" description="RRM" evidence="2">
    <location>
        <begin position="111"/>
        <end position="172"/>
    </location>
</feature>
<proteinExistence type="predicted"/>
<keyword evidence="1" id="KW-0694">RNA-binding</keyword>
<dbReference type="InterPro" id="IPR025476">
    <property type="entry name" value="Helitron_helicase-like"/>
</dbReference>
<keyword evidence="3" id="KW-0378">Hydrolase</keyword>
<comment type="caution">
    <text evidence="3">The sequence shown here is derived from an EMBL/GenBank/DDBJ whole genome shotgun (WGS) entry which is preliminary data.</text>
</comment>
<dbReference type="Proteomes" id="UP001163823">
    <property type="component" value="Chromosome 14"/>
</dbReference>
<dbReference type="InterPro" id="IPR035979">
    <property type="entry name" value="RBD_domain_sf"/>
</dbReference>
<dbReference type="PROSITE" id="PS50102">
    <property type="entry name" value="RRM"/>
    <property type="match status" value="1"/>
</dbReference>
<name>A0AAD7KNK7_QUISA</name>
<dbReference type="GO" id="GO:0003723">
    <property type="term" value="F:RNA binding"/>
    <property type="evidence" value="ECO:0007669"/>
    <property type="project" value="UniProtKB-UniRule"/>
</dbReference>
<dbReference type="Pfam" id="PF14214">
    <property type="entry name" value="Helitron_like_N"/>
    <property type="match status" value="1"/>
</dbReference>